<dbReference type="PANTHER" id="PTHR42884">
    <property type="entry name" value="PROPROTEIN CONVERTASE SUBTILISIN/KEXIN-RELATED"/>
    <property type="match status" value="1"/>
</dbReference>
<dbReference type="InterPro" id="IPR000209">
    <property type="entry name" value="Peptidase_S8/S53_dom"/>
</dbReference>
<dbReference type="CDD" id="cd00064">
    <property type="entry name" value="FU"/>
    <property type="match status" value="4"/>
</dbReference>
<proteinExistence type="inferred from homology"/>
<evidence type="ECO:0000313" key="11">
    <source>
        <dbReference type="EMBL" id="KAG9354047.1"/>
    </source>
</evidence>
<keyword evidence="5" id="KW-0720">Serine protease</keyword>
<evidence type="ECO:0000256" key="5">
    <source>
        <dbReference type="ARBA" id="ARBA00022825"/>
    </source>
</evidence>
<feature type="region of interest" description="Disordered" evidence="9">
    <location>
        <begin position="125"/>
        <end position="155"/>
    </location>
</feature>
<dbReference type="FunFam" id="2.60.120.260:FF:000006">
    <property type="entry name" value="Proprotein convertase subtilisin/kexin type 5"/>
    <property type="match status" value="1"/>
</dbReference>
<dbReference type="Gene3D" id="2.10.220.10">
    <property type="entry name" value="Hormone Receptor, Insulin-like Growth Factor Receptor 1, Chain A, domain 2"/>
    <property type="match status" value="6"/>
</dbReference>
<accession>A0A8T2PRM7</accession>
<dbReference type="InterPro" id="IPR009030">
    <property type="entry name" value="Growth_fac_rcpt_cys_sf"/>
</dbReference>
<evidence type="ECO:0000256" key="7">
    <source>
        <dbReference type="ARBA" id="ARBA00023180"/>
    </source>
</evidence>
<dbReference type="GO" id="GO:0000139">
    <property type="term" value="C:Golgi membrane"/>
    <property type="evidence" value="ECO:0007669"/>
    <property type="project" value="TreeGrafter"/>
</dbReference>
<dbReference type="GO" id="GO:0016486">
    <property type="term" value="P:peptide hormone processing"/>
    <property type="evidence" value="ECO:0007669"/>
    <property type="project" value="TreeGrafter"/>
</dbReference>
<keyword evidence="2" id="KW-0165">Cleavage on pair of basic residues</keyword>
<dbReference type="InterPro" id="IPR008979">
    <property type="entry name" value="Galactose-bd-like_sf"/>
</dbReference>
<evidence type="ECO:0000256" key="6">
    <source>
        <dbReference type="ARBA" id="ARBA00023145"/>
    </source>
</evidence>
<dbReference type="Pfam" id="PF00082">
    <property type="entry name" value="Peptidase_S8"/>
    <property type="match status" value="3"/>
</dbReference>
<comment type="similarity">
    <text evidence="8">Belongs to the peptidase S8 family.</text>
</comment>
<dbReference type="CDD" id="cd04059">
    <property type="entry name" value="Peptidases_S8_Protein_convertases_Kexins_Furin-like"/>
    <property type="match status" value="1"/>
</dbReference>
<evidence type="ECO:0000313" key="12">
    <source>
        <dbReference type="Proteomes" id="UP000824540"/>
    </source>
</evidence>
<dbReference type="SUPFAM" id="SSF52743">
    <property type="entry name" value="Subtilisin-like"/>
    <property type="match status" value="1"/>
</dbReference>
<dbReference type="AlphaFoldDB" id="A0A8T2PRM7"/>
<dbReference type="PROSITE" id="PS51892">
    <property type="entry name" value="SUBTILASE"/>
    <property type="match status" value="1"/>
</dbReference>
<evidence type="ECO:0000256" key="4">
    <source>
        <dbReference type="ARBA" id="ARBA00022801"/>
    </source>
</evidence>
<keyword evidence="1" id="KW-0645">Protease</keyword>
<comment type="caution">
    <text evidence="11">The sequence shown here is derived from an EMBL/GenBank/DDBJ whole genome shotgun (WGS) entry which is preliminary data.</text>
</comment>
<gene>
    <name evidence="11" type="ORF">JZ751_012171</name>
</gene>
<feature type="domain" description="P/Homo B" evidence="10">
    <location>
        <begin position="315"/>
        <end position="471"/>
    </location>
</feature>
<dbReference type="InterPro" id="IPR002884">
    <property type="entry name" value="P_dom"/>
</dbReference>
<evidence type="ECO:0000256" key="9">
    <source>
        <dbReference type="SAM" id="MobiDB-lite"/>
    </source>
</evidence>
<dbReference type="SUPFAM" id="SSF57184">
    <property type="entry name" value="Growth factor receptor domain"/>
    <property type="match status" value="4"/>
</dbReference>
<sequence length="970" mass="106437">IGGLKDHYLFSHHGMLRRAPFPSHGKHSLITLETEVDWIQQQVVKRRVKRGCRATPTTQFTDPEWNKMWYMFCGDGALSCQSSMNIVGAWGRGYTGKDVVVTILDDGIERNHTDLIQNYDPEASYDINEKDYDPMPRYDSSNTNNASWGPDDDGQTVDGPAPLALLALESGAKLGRKGRGSIFVWASGNGGQNQDHCSCDGYTNSIYTISISSTTKSGSKPWYLEEYLRQGCTDGHTGTSDSASIAAGIIALTLEANSQLTWRDVQHIIVRTSRTAHLSSAGWHTNAAGYQVSHLYGFGLMDAEAMVREAEGWRQVPSQHTCVENTDRSVRAIPPHGVVRVTHKAMGCSHQPLHYVSYLEHVVVKLSITHPRRGHLSINLISPSGTKSKLLSNRPLDRSADGFKNWEFMTTHCWGERAAGEWILEIHDSLSQPERSQRASGTDADPGACFTLYRSGKLIQWSLVLYGTSLHPYTSPHQQRPRSAELPTEEDKEYSGAGEEACTGCAEGFLLEEWMCDSNCLTCVGPKATCSRCVSGLSLQSGRCVHISSCKDGKALEEGRCDIGCSPGKYLSDGQCHLCDHTCGECSGAGPGNCTTCERDKFGVQRYLFNGTCVGVCPEYHFQSEERTCEPCPVNCRVCRAPNFCLKCDSSYLPNDGVCTPLECGEGQVEDPEYGECMMTCSGPDEDDCDSCQEEERLNDGMCVREQHPCPRDTFLNGEGECESCHSSCESCWGEERNQCSTCARGFPVGQVCQRCAPECASCEGNALHCLSCVEPLVLHGHHCAEACPPAHFLEVGLCYPCPPSCQDCTAENLCAECEEDYFLHEGMCVEDCPAGSYQDVEEEACVPCSGLEQGHCGPCTEPGAMKYRGECRSECPSNTYHDSLSRECKDCEESCLTCRGPGPKSCSSCREEMMLDVEGRCVAVTDCPSPSYRDQQGKCQPCHSHCARCSGPGKFSCLSCHHNHFLLSE</sequence>
<keyword evidence="4" id="KW-0378">Hydrolase</keyword>
<dbReference type="InterPro" id="IPR038466">
    <property type="entry name" value="S8_pro-domain_sf"/>
</dbReference>
<keyword evidence="12" id="KW-1185">Reference proteome</keyword>
<evidence type="ECO:0000256" key="3">
    <source>
        <dbReference type="ARBA" id="ARBA00022729"/>
    </source>
</evidence>
<dbReference type="PROSITE" id="PS00136">
    <property type="entry name" value="SUBTILASE_ASP"/>
    <property type="match status" value="1"/>
</dbReference>
<evidence type="ECO:0000259" key="10">
    <source>
        <dbReference type="PROSITE" id="PS51829"/>
    </source>
</evidence>
<dbReference type="Gene3D" id="2.60.120.260">
    <property type="entry name" value="Galactose-binding domain-like"/>
    <property type="match status" value="1"/>
</dbReference>
<comment type="caution">
    <text evidence="8">Lacks conserved residue(s) required for the propagation of feature annotation.</text>
</comment>
<dbReference type="Gene3D" id="3.30.70.850">
    <property type="entry name" value="Peptidase S8, pro-domain"/>
    <property type="match status" value="1"/>
</dbReference>
<keyword evidence="3" id="KW-0732">Signal</keyword>
<organism evidence="11 12">
    <name type="scientific">Albula glossodonta</name>
    <name type="common">roundjaw bonefish</name>
    <dbReference type="NCBI Taxonomy" id="121402"/>
    <lineage>
        <taxon>Eukaryota</taxon>
        <taxon>Metazoa</taxon>
        <taxon>Chordata</taxon>
        <taxon>Craniata</taxon>
        <taxon>Vertebrata</taxon>
        <taxon>Euteleostomi</taxon>
        <taxon>Actinopterygii</taxon>
        <taxon>Neopterygii</taxon>
        <taxon>Teleostei</taxon>
        <taxon>Albuliformes</taxon>
        <taxon>Albulidae</taxon>
        <taxon>Albula</taxon>
    </lineage>
</organism>
<feature type="non-terminal residue" evidence="11">
    <location>
        <position position="1"/>
    </location>
</feature>
<dbReference type="InterPro" id="IPR036852">
    <property type="entry name" value="Peptidase_S8/S53_dom_sf"/>
</dbReference>
<dbReference type="PROSITE" id="PS51829">
    <property type="entry name" value="P_HOMO_B"/>
    <property type="match status" value="1"/>
</dbReference>
<dbReference type="OrthoDB" id="8883042at2759"/>
<dbReference type="InterPro" id="IPR032815">
    <property type="entry name" value="S8_pro-domain"/>
</dbReference>
<dbReference type="InterPro" id="IPR006212">
    <property type="entry name" value="Furin_repeat"/>
</dbReference>
<dbReference type="PANTHER" id="PTHR42884:SF30">
    <property type="entry name" value="PROPROTEIN CONVERTASE SUBTILISIN_KEXIN TYPE 5"/>
    <property type="match status" value="1"/>
</dbReference>
<dbReference type="Pfam" id="PF01483">
    <property type="entry name" value="P_proprotein"/>
    <property type="match status" value="1"/>
</dbReference>
<dbReference type="Gene3D" id="3.40.50.200">
    <property type="entry name" value="Peptidase S8/S53 domain"/>
    <property type="match status" value="2"/>
</dbReference>
<evidence type="ECO:0000256" key="2">
    <source>
        <dbReference type="ARBA" id="ARBA00022685"/>
    </source>
</evidence>
<dbReference type="Proteomes" id="UP000824540">
    <property type="component" value="Unassembled WGS sequence"/>
</dbReference>
<dbReference type="SMART" id="SM00261">
    <property type="entry name" value="FU"/>
    <property type="match status" value="10"/>
</dbReference>
<evidence type="ECO:0000256" key="1">
    <source>
        <dbReference type="ARBA" id="ARBA00022670"/>
    </source>
</evidence>
<feature type="region of interest" description="Disordered" evidence="9">
    <location>
        <begin position="474"/>
        <end position="495"/>
    </location>
</feature>
<dbReference type="SUPFAM" id="SSF49785">
    <property type="entry name" value="Galactose-binding domain-like"/>
    <property type="match status" value="1"/>
</dbReference>
<dbReference type="GO" id="GO:0005802">
    <property type="term" value="C:trans-Golgi network"/>
    <property type="evidence" value="ECO:0007669"/>
    <property type="project" value="TreeGrafter"/>
</dbReference>
<dbReference type="InterPro" id="IPR023827">
    <property type="entry name" value="Peptidase_S8_Asp-AS"/>
</dbReference>
<dbReference type="GO" id="GO:0004252">
    <property type="term" value="F:serine-type endopeptidase activity"/>
    <property type="evidence" value="ECO:0007669"/>
    <property type="project" value="InterPro"/>
</dbReference>
<dbReference type="InterPro" id="IPR034182">
    <property type="entry name" value="Kexin/furin"/>
</dbReference>
<evidence type="ECO:0000256" key="8">
    <source>
        <dbReference type="PROSITE-ProRule" id="PRU01240"/>
    </source>
</evidence>
<feature type="compositionally biased region" description="Basic and acidic residues" evidence="9">
    <location>
        <begin position="127"/>
        <end position="136"/>
    </location>
</feature>
<name>A0A8T2PRM7_9TELE</name>
<dbReference type="SUPFAM" id="SSF54897">
    <property type="entry name" value="Protease propeptides/inhibitors"/>
    <property type="match status" value="1"/>
</dbReference>
<keyword evidence="7" id="KW-0325">Glycoprotein</keyword>
<dbReference type="Pfam" id="PF16470">
    <property type="entry name" value="S8_pro-domain"/>
    <property type="match status" value="1"/>
</dbReference>
<reference evidence="11" key="1">
    <citation type="thesis" date="2021" institute="BYU ScholarsArchive" country="Provo, UT, USA">
        <title>Applications of and Algorithms for Genome Assembly and Genomic Analyses with an Emphasis on Marine Teleosts.</title>
        <authorList>
            <person name="Pickett B.D."/>
        </authorList>
    </citation>
    <scope>NUCLEOTIDE SEQUENCE</scope>
    <source>
        <strain evidence="11">HI-2016</strain>
    </source>
</reference>
<protein>
    <recommendedName>
        <fullName evidence="10">P/Homo B domain-containing protein</fullName>
    </recommendedName>
</protein>
<dbReference type="EMBL" id="JAFBMS010000003">
    <property type="protein sequence ID" value="KAG9354047.1"/>
    <property type="molecule type" value="Genomic_DNA"/>
</dbReference>
<keyword evidence="6" id="KW-0865">Zymogen</keyword>